<dbReference type="EMBL" id="MHVH01000003">
    <property type="protein sequence ID" value="OHA90685.1"/>
    <property type="molecule type" value="Genomic_DNA"/>
</dbReference>
<dbReference type="InterPro" id="IPR026350">
    <property type="entry name" value="GxxExxY"/>
</dbReference>
<gene>
    <name evidence="1" type="ORF">A2838_03170</name>
</gene>
<comment type="caution">
    <text evidence="1">The sequence shown here is derived from an EMBL/GenBank/DDBJ whole genome shotgun (WGS) entry which is preliminary data.</text>
</comment>
<proteinExistence type="predicted"/>
<protein>
    <recommendedName>
        <fullName evidence="3">GxxExxY protein</fullName>
    </recommendedName>
</protein>
<evidence type="ECO:0000313" key="1">
    <source>
        <dbReference type="EMBL" id="OHA90685.1"/>
    </source>
</evidence>
<evidence type="ECO:0000313" key="2">
    <source>
        <dbReference type="Proteomes" id="UP000178107"/>
    </source>
</evidence>
<name>A0A1G2T080_9BACT</name>
<accession>A0A1G2T080</accession>
<sequence>MVEIIHKEISYRIGGLLFKVHNELGRYCREKQYGDALEKLLKSEGIPFKREEIASVEMIENKNTNKVDFIVDDKVILELKAKPFVLKEDYYQTQKYLQASGHKLGLIVNFRNKYLKPIRIIRMNS</sequence>
<dbReference type="Proteomes" id="UP000178107">
    <property type="component" value="Unassembled WGS sequence"/>
</dbReference>
<organism evidence="1 2">
    <name type="scientific">Candidatus Zambryskibacteria bacterium RIFCSPHIGHO2_01_FULL_46_25</name>
    <dbReference type="NCBI Taxonomy" id="1802738"/>
    <lineage>
        <taxon>Bacteria</taxon>
        <taxon>Candidatus Zambryskiibacteriota</taxon>
    </lineage>
</organism>
<evidence type="ECO:0008006" key="3">
    <source>
        <dbReference type="Google" id="ProtNLM"/>
    </source>
</evidence>
<dbReference type="NCBIfam" id="TIGR04256">
    <property type="entry name" value="GxxExxY"/>
    <property type="match status" value="1"/>
</dbReference>
<dbReference type="AlphaFoldDB" id="A0A1G2T080"/>
<reference evidence="1 2" key="1">
    <citation type="journal article" date="2016" name="Nat. Commun.">
        <title>Thousands of microbial genomes shed light on interconnected biogeochemical processes in an aquifer system.</title>
        <authorList>
            <person name="Anantharaman K."/>
            <person name="Brown C.T."/>
            <person name="Hug L.A."/>
            <person name="Sharon I."/>
            <person name="Castelle C.J."/>
            <person name="Probst A.J."/>
            <person name="Thomas B.C."/>
            <person name="Singh A."/>
            <person name="Wilkins M.J."/>
            <person name="Karaoz U."/>
            <person name="Brodie E.L."/>
            <person name="Williams K.H."/>
            <person name="Hubbard S.S."/>
            <person name="Banfield J.F."/>
        </authorList>
    </citation>
    <scope>NUCLEOTIDE SEQUENCE [LARGE SCALE GENOMIC DNA]</scope>
</reference>
<dbReference type="Pfam" id="PF13366">
    <property type="entry name" value="PDDEXK_3"/>
    <property type="match status" value="1"/>
</dbReference>